<dbReference type="SUPFAM" id="SSF52047">
    <property type="entry name" value="RNI-like"/>
    <property type="match status" value="1"/>
</dbReference>
<dbReference type="Gene3D" id="3.80.10.10">
    <property type="entry name" value="Ribonuclease Inhibitor"/>
    <property type="match status" value="1"/>
</dbReference>
<dbReference type="OrthoDB" id="5010675at2759"/>
<evidence type="ECO:0000313" key="5">
    <source>
        <dbReference type="Proteomes" id="UP000635477"/>
    </source>
</evidence>
<keyword evidence="3" id="KW-0732">Signal</keyword>
<dbReference type="AlphaFoldDB" id="A0A8H4UDZ1"/>
<accession>A0A8H4UDZ1</accession>
<keyword evidence="5" id="KW-1185">Reference proteome</keyword>
<feature type="coiled-coil region" evidence="1">
    <location>
        <begin position="122"/>
        <end position="149"/>
    </location>
</feature>
<evidence type="ECO:0000256" key="2">
    <source>
        <dbReference type="SAM" id="MobiDB-lite"/>
    </source>
</evidence>
<evidence type="ECO:0000256" key="1">
    <source>
        <dbReference type="SAM" id="Coils"/>
    </source>
</evidence>
<dbReference type="PANTHER" id="PTHR38849">
    <property type="entry name" value="SMALL SECRETED PROTEIN"/>
    <property type="match status" value="1"/>
</dbReference>
<gene>
    <name evidence="4" type="ORF">FZEAL_8571</name>
</gene>
<reference evidence="4" key="1">
    <citation type="journal article" date="2020" name="BMC Genomics">
        <title>Correction to: Identification and distribution of gene clusters required for synthesis of sphingolipid metabolism inhibitors in diverse species of the filamentous fungus Fusarium.</title>
        <authorList>
            <person name="Kim H.S."/>
            <person name="Lohmar J.M."/>
            <person name="Busman M."/>
            <person name="Brown D.W."/>
            <person name="Naumann T.A."/>
            <person name="Divon H.H."/>
            <person name="Lysoe E."/>
            <person name="Uhlig S."/>
            <person name="Proctor R.H."/>
        </authorList>
    </citation>
    <scope>NUCLEOTIDE SEQUENCE</scope>
    <source>
        <strain evidence="4">NRRL 22465</strain>
    </source>
</reference>
<reference evidence="4" key="2">
    <citation type="submission" date="2020-05" db="EMBL/GenBank/DDBJ databases">
        <authorList>
            <person name="Kim H.-S."/>
            <person name="Proctor R.H."/>
            <person name="Brown D.W."/>
        </authorList>
    </citation>
    <scope>NUCLEOTIDE SEQUENCE</scope>
    <source>
        <strain evidence="4">NRRL 22465</strain>
    </source>
</reference>
<feature type="signal peptide" evidence="3">
    <location>
        <begin position="1"/>
        <end position="16"/>
    </location>
</feature>
<evidence type="ECO:0000256" key="3">
    <source>
        <dbReference type="SAM" id="SignalP"/>
    </source>
</evidence>
<name>A0A8H4UDZ1_9HYPO</name>
<dbReference type="Proteomes" id="UP000635477">
    <property type="component" value="Unassembled WGS sequence"/>
</dbReference>
<evidence type="ECO:0008006" key="6">
    <source>
        <dbReference type="Google" id="ProtNLM"/>
    </source>
</evidence>
<keyword evidence="1" id="KW-0175">Coiled coil</keyword>
<feature type="compositionally biased region" description="Acidic residues" evidence="2">
    <location>
        <begin position="687"/>
        <end position="722"/>
    </location>
</feature>
<evidence type="ECO:0000313" key="4">
    <source>
        <dbReference type="EMBL" id="KAF4974547.1"/>
    </source>
</evidence>
<sequence length="740" mass="82135">MRFSLFTLAFATAALAAPLSKRAVFSSTTYDDLSISGGTAGNAQQEALDKLGGLPADLATVEEADVDFLNSVNQVANDVEKEAFNTAIEAASGEEADALQRGKIKNKVLKLTATMLKLQVQQAQGEDVAAQLEEENTKLQNNISQDEEAAGQASTFLAFDATVGMSANNDADANYHGAFYRLPTEILTMIVRDCIDEEAEKRARHCFRDSYSTLKALRVTHPRFADLSYINTILFSSIQLEPTLAGLASIQRSDVSRVAGYATAVTFITPPGWALSFETFHDIVTVSTLRELSKQFFKNPFDPYFPTHCFQKSRQDKFVNEYLAGQWPLTETQLRDGYAAYMRDAEATRTLLEESDGQLKTAWTGLLKKLGSRLCKIRLVNHSCDDIRQVDYYDSPSKPEAEPPCRLGSHHHSTTAEADGCEFANAKAGDRIFAMVMSCLATSGVAVRWLTIRNIMTCNFAQGSISGLDQMNLGSLEKLKFSSCILVDGDLSTANIDFTPLQSATEEKIERRVSEGLHALLEKSSGSLQYLKVEGHGAVTWPCHPASFDMPALEHLDCAFVNINPQLMNNWMAHMPRLRHMSLGCCHLSKEQDYREWRHILDAIRDHPSVAGPDAKGLMVNLEQIITSQWGETSYGGIVRRPDNVATGAERSEVFDELEDTDWALNRHFHGEVPFLSNHTLRHSLDDWEPDDEDDEDIDDEDGDSSSEDEEDDEEGEEDDSEPYNSDNSGVDDDEEDTIH</sequence>
<proteinExistence type="predicted"/>
<dbReference type="EMBL" id="JABEYC010000737">
    <property type="protein sequence ID" value="KAF4974547.1"/>
    <property type="molecule type" value="Genomic_DNA"/>
</dbReference>
<feature type="compositionally biased region" description="Acidic residues" evidence="2">
    <location>
        <begin position="730"/>
        <end position="740"/>
    </location>
</feature>
<dbReference type="InterPro" id="IPR032675">
    <property type="entry name" value="LRR_dom_sf"/>
</dbReference>
<protein>
    <recommendedName>
        <fullName evidence="6">F-box domain-containing protein</fullName>
    </recommendedName>
</protein>
<feature type="chain" id="PRO_5034534040" description="F-box domain-containing protein" evidence="3">
    <location>
        <begin position="17"/>
        <end position="740"/>
    </location>
</feature>
<dbReference type="PANTHER" id="PTHR38849:SF1">
    <property type="entry name" value="SMALL SECRETED PROTEIN"/>
    <property type="match status" value="1"/>
</dbReference>
<comment type="caution">
    <text evidence="4">The sequence shown here is derived from an EMBL/GenBank/DDBJ whole genome shotgun (WGS) entry which is preliminary data.</text>
</comment>
<organism evidence="4 5">
    <name type="scientific">Fusarium zealandicum</name>
    <dbReference type="NCBI Taxonomy" id="1053134"/>
    <lineage>
        <taxon>Eukaryota</taxon>
        <taxon>Fungi</taxon>
        <taxon>Dikarya</taxon>
        <taxon>Ascomycota</taxon>
        <taxon>Pezizomycotina</taxon>
        <taxon>Sordariomycetes</taxon>
        <taxon>Hypocreomycetidae</taxon>
        <taxon>Hypocreales</taxon>
        <taxon>Nectriaceae</taxon>
        <taxon>Fusarium</taxon>
        <taxon>Fusarium staphyleae species complex</taxon>
    </lineage>
</organism>
<feature type="region of interest" description="Disordered" evidence="2">
    <location>
        <begin position="686"/>
        <end position="740"/>
    </location>
</feature>